<dbReference type="GO" id="GO:0016853">
    <property type="term" value="F:isomerase activity"/>
    <property type="evidence" value="ECO:0007669"/>
    <property type="project" value="UniProtKB-KW"/>
</dbReference>
<protein>
    <submittedName>
        <fullName evidence="2">Sugar phosphate isomerase/epimerase family protein</fullName>
    </submittedName>
</protein>
<name>A0ABV7JHC4_9SPHI</name>
<evidence type="ECO:0000259" key="1">
    <source>
        <dbReference type="Pfam" id="PF01261"/>
    </source>
</evidence>
<dbReference type="InterPro" id="IPR050312">
    <property type="entry name" value="IolE/XylAMocC-like"/>
</dbReference>
<comment type="caution">
    <text evidence="2">The sequence shown here is derived from an EMBL/GenBank/DDBJ whole genome shotgun (WGS) entry which is preliminary data.</text>
</comment>
<evidence type="ECO:0000313" key="3">
    <source>
        <dbReference type="Proteomes" id="UP001595526"/>
    </source>
</evidence>
<dbReference type="PANTHER" id="PTHR12110">
    <property type="entry name" value="HYDROXYPYRUVATE ISOMERASE"/>
    <property type="match status" value="1"/>
</dbReference>
<reference evidence="3" key="1">
    <citation type="journal article" date="2019" name="Int. J. Syst. Evol. Microbiol.">
        <title>The Global Catalogue of Microorganisms (GCM) 10K type strain sequencing project: providing services to taxonomists for standard genome sequencing and annotation.</title>
        <authorList>
            <consortium name="The Broad Institute Genomics Platform"/>
            <consortium name="The Broad Institute Genome Sequencing Center for Infectious Disease"/>
            <person name="Wu L."/>
            <person name="Ma J."/>
        </authorList>
    </citation>
    <scope>NUCLEOTIDE SEQUENCE [LARGE SCALE GENOMIC DNA]</scope>
    <source>
        <strain evidence="3">KCTC 52416</strain>
    </source>
</reference>
<feature type="domain" description="Xylose isomerase-like TIM barrel" evidence="1">
    <location>
        <begin position="53"/>
        <end position="255"/>
    </location>
</feature>
<accession>A0ABV7JHC4</accession>
<proteinExistence type="predicted"/>
<evidence type="ECO:0000313" key="2">
    <source>
        <dbReference type="EMBL" id="MFC3196273.1"/>
    </source>
</evidence>
<organism evidence="2 3">
    <name type="scientific">Parapedobacter deserti</name>
    <dbReference type="NCBI Taxonomy" id="1912957"/>
    <lineage>
        <taxon>Bacteria</taxon>
        <taxon>Pseudomonadati</taxon>
        <taxon>Bacteroidota</taxon>
        <taxon>Sphingobacteriia</taxon>
        <taxon>Sphingobacteriales</taxon>
        <taxon>Sphingobacteriaceae</taxon>
        <taxon>Parapedobacter</taxon>
    </lineage>
</organism>
<dbReference type="PANTHER" id="PTHR12110:SF41">
    <property type="entry name" value="INOSOSE DEHYDRATASE"/>
    <property type="match status" value="1"/>
</dbReference>
<dbReference type="InterPro" id="IPR036237">
    <property type="entry name" value="Xyl_isomerase-like_sf"/>
</dbReference>
<dbReference type="Proteomes" id="UP001595526">
    <property type="component" value="Unassembled WGS sequence"/>
</dbReference>
<gene>
    <name evidence="2" type="ORF">ACFOET_01475</name>
</gene>
<dbReference type="InterPro" id="IPR013022">
    <property type="entry name" value="Xyl_isomerase-like_TIM-brl"/>
</dbReference>
<dbReference type="Pfam" id="PF01261">
    <property type="entry name" value="AP_endonuc_2"/>
    <property type="match status" value="1"/>
</dbReference>
<dbReference type="RefSeq" id="WP_379018825.1">
    <property type="nucleotide sequence ID" value="NZ_JBHRTA010000004.1"/>
</dbReference>
<dbReference type="EMBL" id="JBHRTA010000004">
    <property type="protein sequence ID" value="MFC3196273.1"/>
    <property type="molecule type" value="Genomic_DNA"/>
</dbReference>
<dbReference type="SUPFAM" id="SSF51658">
    <property type="entry name" value="Xylose isomerase-like"/>
    <property type="match status" value="1"/>
</dbReference>
<keyword evidence="2" id="KW-0413">Isomerase</keyword>
<keyword evidence="3" id="KW-1185">Reference proteome</keyword>
<sequence length="297" mass="33620">MKRRSFIKSVTALGTTSMLPLPGFSLVEKPKFKLGLQLFTIHEEMMKDAIASLRAAKAMGYQDFEIFGFDEKKGTCYGYKSSQFGRILDDLGLTVSSGHFGFSPYLDQSDEVLKRFVDQCISGARALNMKYITWPWLAPDQRSLDHFKLLANKLNIIGEQVAAAGLGFAYHNHDFEFIDYNGENGFDIILNETDPALVKIEMDIYWVVRASRYAPSELVSRQPGRYALWHIKDMDKTTNDYTELGNGAINYAEVLPDPIASGLEFFYLEQGGNYTHSAMKSMADSAAYFKKHLQKYL</sequence>
<dbReference type="Gene3D" id="3.20.20.150">
    <property type="entry name" value="Divalent-metal-dependent TIM barrel enzymes"/>
    <property type="match status" value="1"/>
</dbReference>